<reference evidence="11 12" key="2">
    <citation type="submission" date="2018-11" db="EMBL/GenBank/DDBJ databases">
        <authorList>
            <consortium name="Pathogen Informatics"/>
        </authorList>
    </citation>
    <scope>NUCLEOTIDE SEQUENCE [LARGE SCALE GENOMIC DNA]</scope>
</reference>
<dbReference type="UniPathway" id="UPA00196"/>
<sequence length="225" mass="25558">VTKINVRSQVLYYVDLPFPSTWRNDSFYYSSTQLPHLINSLESFMGTFVSSNPVIYIVLFIPPMFNRPLYILDHGGKRAEYNSFVVAGWGGVVVDNEATAAQASMIAIVRNYFGLNLPKTDLAIKRDSIQPLCEWEVQKLLYHNIRVAVTSLEGVLSALDSYDIKRAASLSRTAFLNSETAFFDPSLLALLYFPDDQKYAIYVPLFLPVCLPVFLSVFRILFWKS</sequence>
<protein>
    <submittedName>
        <fullName evidence="13">GPI transamidase component PIG-S</fullName>
    </submittedName>
</protein>
<gene>
    <name evidence="11" type="ORF">SBAD_LOCUS9485</name>
</gene>
<dbReference type="GO" id="GO:0042765">
    <property type="term" value="C:GPI-anchor transamidase complex"/>
    <property type="evidence" value="ECO:0007669"/>
    <property type="project" value="InterPro"/>
</dbReference>
<evidence type="ECO:0000313" key="13">
    <source>
        <dbReference type="WBParaSite" id="SBAD_0000983201-mRNA-1"/>
    </source>
</evidence>
<feature type="transmembrane region" description="Helical" evidence="10">
    <location>
        <begin position="199"/>
        <end position="222"/>
    </location>
</feature>
<keyword evidence="8 10" id="KW-0472">Membrane</keyword>
<reference evidence="13" key="1">
    <citation type="submission" date="2016-06" db="UniProtKB">
        <authorList>
            <consortium name="WormBaseParasite"/>
        </authorList>
    </citation>
    <scope>IDENTIFICATION</scope>
</reference>
<evidence type="ECO:0000256" key="3">
    <source>
        <dbReference type="ARBA" id="ARBA00005316"/>
    </source>
</evidence>
<comment type="pathway">
    <text evidence="2">Glycolipid biosynthesis; glycosylphosphatidylinositol-anchor biosynthesis.</text>
</comment>
<dbReference type="GO" id="GO:0016255">
    <property type="term" value="P:attachment of GPI anchor to protein"/>
    <property type="evidence" value="ECO:0007669"/>
    <property type="project" value="InterPro"/>
</dbReference>
<keyword evidence="9" id="KW-0325">Glycoprotein</keyword>
<comment type="subcellular location">
    <subcellularLocation>
        <location evidence="1">Endoplasmic reticulum membrane</location>
        <topology evidence="1">Multi-pass membrane protein</topology>
    </subcellularLocation>
</comment>
<evidence type="ECO:0000256" key="10">
    <source>
        <dbReference type="SAM" id="Phobius"/>
    </source>
</evidence>
<evidence type="ECO:0000256" key="6">
    <source>
        <dbReference type="ARBA" id="ARBA00022824"/>
    </source>
</evidence>
<dbReference type="Proteomes" id="UP000270296">
    <property type="component" value="Unassembled WGS sequence"/>
</dbReference>
<evidence type="ECO:0000256" key="5">
    <source>
        <dbReference type="ARBA" id="ARBA00022692"/>
    </source>
</evidence>
<keyword evidence="4" id="KW-0337">GPI-anchor biosynthesis</keyword>
<dbReference type="InterPro" id="IPR019540">
    <property type="entry name" value="PtdIno-glycan_biosynth_class_S"/>
</dbReference>
<keyword evidence="7 10" id="KW-1133">Transmembrane helix</keyword>
<dbReference type="AlphaFoldDB" id="A0A183J0T6"/>
<evidence type="ECO:0000256" key="9">
    <source>
        <dbReference type="ARBA" id="ARBA00023180"/>
    </source>
</evidence>
<dbReference type="WBParaSite" id="SBAD_0000983201-mRNA-1">
    <property type="protein sequence ID" value="SBAD_0000983201-mRNA-1"/>
    <property type="gene ID" value="SBAD_0000983201"/>
</dbReference>
<dbReference type="GO" id="GO:0006506">
    <property type="term" value="P:GPI anchor biosynthetic process"/>
    <property type="evidence" value="ECO:0007669"/>
    <property type="project" value="UniProtKB-UniPathway"/>
</dbReference>
<evidence type="ECO:0000256" key="1">
    <source>
        <dbReference type="ARBA" id="ARBA00004477"/>
    </source>
</evidence>
<evidence type="ECO:0000256" key="8">
    <source>
        <dbReference type="ARBA" id="ARBA00023136"/>
    </source>
</evidence>
<keyword evidence="6" id="KW-0256">Endoplasmic reticulum</keyword>
<evidence type="ECO:0000313" key="11">
    <source>
        <dbReference type="EMBL" id="VDP23409.1"/>
    </source>
</evidence>
<evidence type="ECO:0000256" key="2">
    <source>
        <dbReference type="ARBA" id="ARBA00004687"/>
    </source>
</evidence>
<comment type="similarity">
    <text evidence="3">Belongs to the PIGS family.</text>
</comment>
<dbReference type="PANTHER" id="PTHR21072:SF13">
    <property type="entry name" value="GPI TRANSAMIDASE COMPONENT PIG-S"/>
    <property type="match status" value="1"/>
</dbReference>
<keyword evidence="5 10" id="KW-0812">Transmembrane</keyword>
<dbReference type="OrthoDB" id="28748at2759"/>
<evidence type="ECO:0000256" key="4">
    <source>
        <dbReference type="ARBA" id="ARBA00022502"/>
    </source>
</evidence>
<keyword evidence="12" id="KW-1185">Reference proteome</keyword>
<organism evidence="13">
    <name type="scientific">Soboliphyme baturini</name>
    <dbReference type="NCBI Taxonomy" id="241478"/>
    <lineage>
        <taxon>Eukaryota</taxon>
        <taxon>Metazoa</taxon>
        <taxon>Ecdysozoa</taxon>
        <taxon>Nematoda</taxon>
        <taxon>Enoplea</taxon>
        <taxon>Dorylaimia</taxon>
        <taxon>Dioctophymatida</taxon>
        <taxon>Dioctophymatoidea</taxon>
        <taxon>Soboliphymatidae</taxon>
        <taxon>Soboliphyme</taxon>
    </lineage>
</organism>
<dbReference type="EMBL" id="UZAM01012776">
    <property type="protein sequence ID" value="VDP23409.1"/>
    <property type="molecule type" value="Genomic_DNA"/>
</dbReference>
<dbReference type="PANTHER" id="PTHR21072">
    <property type="entry name" value="GPI TRANSAMIDASE COMPONENT PIG-S"/>
    <property type="match status" value="1"/>
</dbReference>
<proteinExistence type="inferred from homology"/>
<dbReference type="Pfam" id="PF10510">
    <property type="entry name" value="PIG-S"/>
    <property type="match status" value="2"/>
</dbReference>
<name>A0A183J0T6_9BILA</name>
<accession>A0A183J0T6</accession>
<evidence type="ECO:0000313" key="12">
    <source>
        <dbReference type="Proteomes" id="UP000270296"/>
    </source>
</evidence>
<evidence type="ECO:0000256" key="7">
    <source>
        <dbReference type="ARBA" id="ARBA00022989"/>
    </source>
</evidence>